<dbReference type="PANTHER" id="PTHR43000">
    <property type="entry name" value="DTDP-D-GLUCOSE 4,6-DEHYDRATASE-RELATED"/>
    <property type="match status" value="1"/>
</dbReference>
<dbReference type="RefSeq" id="WP_166400334.1">
    <property type="nucleotide sequence ID" value="NZ_JAANAS010000050.1"/>
</dbReference>
<dbReference type="SUPFAM" id="SSF51735">
    <property type="entry name" value="NAD(P)-binding Rossmann-fold domains"/>
    <property type="match status" value="1"/>
</dbReference>
<evidence type="ECO:0000313" key="4">
    <source>
        <dbReference type="Proteomes" id="UP000643701"/>
    </source>
</evidence>
<reference evidence="3" key="1">
    <citation type="submission" date="2020-03" db="EMBL/GenBank/DDBJ databases">
        <title>Psychroflexus Maritimus sp. nov., isolate from marine sediment.</title>
        <authorList>
            <person name="Zhong Y.-L."/>
        </authorList>
    </citation>
    <scope>NUCLEOTIDE SEQUENCE</scope>
    <source>
        <strain evidence="3">C1</strain>
    </source>
</reference>
<feature type="domain" description="NAD-dependent epimerase/dehydratase" evidence="2">
    <location>
        <begin position="5"/>
        <end position="222"/>
    </location>
</feature>
<gene>
    <name evidence="3" type="ORF">G7034_07480</name>
</gene>
<evidence type="ECO:0000256" key="1">
    <source>
        <dbReference type="ARBA" id="ARBA00007637"/>
    </source>
</evidence>
<evidence type="ECO:0000259" key="2">
    <source>
        <dbReference type="Pfam" id="PF01370"/>
    </source>
</evidence>
<organism evidence="3 4">
    <name type="scientific">Psychroflexus maritimus</name>
    <dbReference type="NCBI Taxonomy" id="2714865"/>
    <lineage>
        <taxon>Bacteria</taxon>
        <taxon>Pseudomonadati</taxon>
        <taxon>Bacteroidota</taxon>
        <taxon>Flavobacteriia</taxon>
        <taxon>Flavobacteriales</taxon>
        <taxon>Flavobacteriaceae</taxon>
        <taxon>Psychroflexus</taxon>
    </lineage>
</organism>
<name>A0A967AKP4_9FLAO</name>
<keyword evidence="4" id="KW-1185">Reference proteome</keyword>
<dbReference type="EMBL" id="JAANAS010000050">
    <property type="protein sequence ID" value="NGZ90089.1"/>
    <property type="molecule type" value="Genomic_DNA"/>
</dbReference>
<sequence>MKTAILFGGSGYIGQFLLKDLMAKQVFEQFIIFDLKDFNRDDQILHSNKLHFIQGDVRQPIQLDEFNFSSDSWIFNLAAIHREPGHEEHEYFETNLKGAQHINDFAEQHQINNIFFTSSIAPYGKSREKKVEDSPLNPATPYGISKAKAEKIHQEWLANNKNRRLIIARPSVIYGPGDPGNVYRMIKTLSKGTFIIPGKGDIIKAYGYIYGLIDSINFTMHQNKPLIIYNYTENNLLTLNEMTVEVKKFMQIKKPTLSLPIPILVLIASMLQLLSKVLGKTTDIHPVRVKKAGFPTHIEPAYLKENNFQFNYEFADSLKHWKSVKASDFHL</sequence>
<dbReference type="Gene3D" id="3.40.50.720">
    <property type="entry name" value="NAD(P)-binding Rossmann-like Domain"/>
    <property type="match status" value="1"/>
</dbReference>
<dbReference type="InterPro" id="IPR036291">
    <property type="entry name" value="NAD(P)-bd_dom_sf"/>
</dbReference>
<protein>
    <submittedName>
        <fullName evidence="3">NAD(P)-dependent oxidoreductase</fullName>
    </submittedName>
</protein>
<dbReference type="Pfam" id="PF01370">
    <property type="entry name" value="Epimerase"/>
    <property type="match status" value="1"/>
</dbReference>
<comment type="caution">
    <text evidence="3">The sequence shown here is derived from an EMBL/GenBank/DDBJ whole genome shotgun (WGS) entry which is preliminary data.</text>
</comment>
<accession>A0A967AKP4</accession>
<proteinExistence type="inferred from homology"/>
<dbReference type="Proteomes" id="UP000643701">
    <property type="component" value="Unassembled WGS sequence"/>
</dbReference>
<evidence type="ECO:0000313" key="3">
    <source>
        <dbReference type="EMBL" id="NGZ90089.1"/>
    </source>
</evidence>
<comment type="similarity">
    <text evidence="1">Belongs to the NAD(P)-dependent epimerase/dehydratase family.</text>
</comment>
<dbReference type="InterPro" id="IPR001509">
    <property type="entry name" value="Epimerase_deHydtase"/>
</dbReference>
<dbReference type="AlphaFoldDB" id="A0A967AKP4"/>